<evidence type="ECO:0000313" key="2">
    <source>
        <dbReference type="Proteomes" id="UP001501588"/>
    </source>
</evidence>
<protein>
    <recommendedName>
        <fullName evidence="3">ParA family protein</fullName>
    </recommendedName>
</protein>
<sequence length="274" mass="28831">MAKSTGTTTPAVETAIVASDKGGVGKTLTAHLRVARHQMQNGGRLPVVVEVESEPRLSAIFGADNVKFFPVELDPARLEADPSLAYATWDAVADVVKRSGTTVVLDLGANLVVPFCRYVAEAGDYGPWGKGDAVTFFAVATGESRAVSSARAALFHVRAALPASRRFFTLNQRDERIFPLDVESAGVKEIIAETGATGAIRIPCCTSAAFAPMTDANAQLTEAVKLSPDHWERELGLPGPAAARAAHRLALFLRDGAAAFDAVYGDARADAPAV</sequence>
<comment type="caution">
    <text evidence="1">The sequence shown here is derived from an EMBL/GenBank/DDBJ whole genome shotgun (WGS) entry which is preliminary data.</text>
</comment>
<gene>
    <name evidence="1" type="ORF">GCM10009416_11600</name>
</gene>
<accession>A0ABN1EVE5</accession>
<reference evidence="1 2" key="1">
    <citation type="journal article" date="2019" name="Int. J. Syst. Evol. Microbiol.">
        <title>The Global Catalogue of Microorganisms (GCM) 10K type strain sequencing project: providing services to taxonomists for standard genome sequencing and annotation.</title>
        <authorList>
            <consortium name="The Broad Institute Genomics Platform"/>
            <consortium name="The Broad Institute Genome Sequencing Center for Infectious Disease"/>
            <person name="Wu L."/>
            <person name="Ma J."/>
        </authorList>
    </citation>
    <scope>NUCLEOTIDE SEQUENCE [LARGE SCALE GENOMIC DNA]</scope>
    <source>
        <strain evidence="1 2">JCM 9933</strain>
    </source>
</reference>
<dbReference type="RefSeq" id="WP_343894230.1">
    <property type="nucleotide sequence ID" value="NZ_BAAAFZ010000009.1"/>
</dbReference>
<name>A0ABN1EVE5_9PROT</name>
<evidence type="ECO:0008006" key="3">
    <source>
        <dbReference type="Google" id="ProtNLM"/>
    </source>
</evidence>
<evidence type="ECO:0000313" key="1">
    <source>
        <dbReference type="EMBL" id="GAA0574577.1"/>
    </source>
</evidence>
<dbReference type="Proteomes" id="UP001501588">
    <property type="component" value="Unassembled WGS sequence"/>
</dbReference>
<dbReference type="EMBL" id="BAAAFZ010000009">
    <property type="protein sequence ID" value="GAA0574577.1"/>
    <property type="molecule type" value="Genomic_DNA"/>
</dbReference>
<keyword evidence="2" id="KW-1185">Reference proteome</keyword>
<proteinExistence type="predicted"/>
<organism evidence="1 2">
    <name type="scientific">Craurococcus roseus</name>
    <dbReference type="NCBI Taxonomy" id="77585"/>
    <lineage>
        <taxon>Bacteria</taxon>
        <taxon>Pseudomonadati</taxon>
        <taxon>Pseudomonadota</taxon>
        <taxon>Alphaproteobacteria</taxon>
        <taxon>Acetobacterales</taxon>
        <taxon>Acetobacteraceae</taxon>
        <taxon>Craurococcus</taxon>
    </lineage>
</organism>